<dbReference type="AlphaFoldDB" id="A0A0S4QR92"/>
<evidence type="ECO:0008006" key="3">
    <source>
        <dbReference type="Google" id="ProtNLM"/>
    </source>
</evidence>
<name>A0A0S4QR92_9ACTN</name>
<protein>
    <recommendedName>
        <fullName evidence="3">EthD domain-containing protein</fullName>
    </recommendedName>
</protein>
<reference evidence="2" key="1">
    <citation type="submission" date="2015-11" db="EMBL/GenBank/DDBJ databases">
        <authorList>
            <person name="Varghese N."/>
        </authorList>
    </citation>
    <scope>NUCLEOTIDE SEQUENCE [LARGE SCALE GENOMIC DNA]</scope>
    <source>
        <strain evidence="2">DSM 45899</strain>
    </source>
</reference>
<keyword evidence="2" id="KW-1185">Reference proteome</keyword>
<dbReference type="EMBL" id="FAOZ01000010">
    <property type="protein sequence ID" value="CUU56986.1"/>
    <property type="molecule type" value="Genomic_DNA"/>
</dbReference>
<sequence>MNRVKVGFIALTGLPKSVPEAEYLEWHATRHMPEQFTVPGIVNAQRWHSTAACRAQRAAQADHLVDAENLVSYLLSDPVEQNLVEFQALNKKLNETGKFIEPSPFLMLGAYKLLEPRAAERTLISDHAVPWRPNLGVYLVVERLDPARAEEYDSEFRGAGVDGLLSVPGVAGVYLYGTAPGYQTSHQVDQTHRVTVAYLDADPATVGAAVRPLLEARWKNGGVEPVFAGPFESVVQWNWQRFTEPEQVAGSPS</sequence>
<organism evidence="1 2">
    <name type="scientific">Parafrankia irregularis</name>
    <dbReference type="NCBI Taxonomy" id="795642"/>
    <lineage>
        <taxon>Bacteria</taxon>
        <taxon>Bacillati</taxon>
        <taxon>Actinomycetota</taxon>
        <taxon>Actinomycetes</taxon>
        <taxon>Frankiales</taxon>
        <taxon>Frankiaceae</taxon>
        <taxon>Parafrankia</taxon>
    </lineage>
</organism>
<accession>A0A0S4QR92</accession>
<proteinExistence type="predicted"/>
<evidence type="ECO:0000313" key="1">
    <source>
        <dbReference type="EMBL" id="CUU56986.1"/>
    </source>
</evidence>
<dbReference type="Proteomes" id="UP000198802">
    <property type="component" value="Unassembled WGS sequence"/>
</dbReference>
<gene>
    <name evidence="1" type="ORF">Ga0074812_1101</name>
</gene>
<dbReference type="RefSeq" id="WP_131799488.1">
    <property type="nucleotide sequence ID" value="NZ_FAOZ01000010.1"/>
</dbReference>
<evidence type="ECO:0000313" key="2">
    <source>
        <dbReference type="Proteomes" id="UP000198802"/>
    </source>
</evidence>